<dbReference type="Proteomes" id="UP000192674">
    <property type="component" value="Unassembled WGS sequence"/>
</dbReference>
<name>A0A1Y5XPG3_KIBAR</name>
<accession>A0A1Y5XPG3</accession>
<evidence type="ECO:0000313" key="3">
    <source>
        <dbReference type="Proteomes" id="UP000192674"/>
    </source>
</evidence>
<feature type="transmembrane region" description="Helical" evidence="1">
    <location>
        <begin position="66"/>
        <end position="82"/>
    </location>
</feature>
<keyword evidence="1" id="KW-0472">Membrane</keyword>
<proteinExistence type="predicted"/>
<feature type="transmembrane region" description="Helical" evidence="1">
    <location>
        <begin position="89"/>
        <end position="106"/>
    </location>
</feature>
<dbReference type="AlphaFoldDB" id="A0A1Y5XPG3"/>
<feature type="transmembrane region" description="Helical" evidence="1">
    <location>
        <begin position="44"/>
        <end position="60"/>
    </location>
</feature>
<protein>
    <submittedName>
        <fullName evidence="2">Uncharacterized protein</fullName>
    </submittedName>
</protein>
<organism evidence="2 3">
    <name type="scientific">Kibdelosporangium aridum</name>
    <dbReference type="NCBI Taxonomy" id="2030"/>
    <lineage>
        <taxon>Bacteria</taxon>
        <taxon>Bacillati</taxon>
        <taxon>Actinomycetota</taxon>
        <taxon>Actinomycetes</taxon>
        <taxon>Pseudonocardiales</taxon>
        <taxon>Pseudonocardiaceae</taxon>
        <taxon>Kibdelosporangium</taxon>
    </lineage>
</organism>
<reference evidence="2 3" key="1">
    <citation type="submission" date="2017-04" db="EMBL/GenBank/DDBJ databases">
        <authorList>
            <person name="Afonso C.L."/>
            <person name="Miller P.J."/>
            <person name="Scott M.A."/>
            <person name="Spackman E."/>
            <person name="Goraichik I."/>
            <person name="Dimitrov K.M."/>
            <person name="Suarez D.L."/>
            <person name="Swayne D.E."/>
        </authorList>
    </citation>
    <scope>NUCLEOTIDE SEQUENCE [LARGE SCALE GENOMIC DNA]</scope>
    <source>
        <strain evidence="2 3">DSM 43828</strain>
    </source>
</reference>
<evidence type="ECO:0000313" key="2">
    <source>
        <dbReference type="EMBL" id="SMD10041.1"/>
    </source>
</evidence>
<keyword evidence="1" id="KW-1133">Transmembrane helix</keyword>
<keyword evidence="3" id="KW-1185">Reference proteome</keyword>
<sequence>MSGGQAQRPGIHRASCCYSVDRHNGRVSDELTVVPFHERLSRNLWRILLIAVTVAMAAFAWHDPVVAVFAAAPVLIWCLGMARTEQTGLVCGLILLVFAAWILLPRDLGLSGRWVPSVYEVCVILPIISALICAMGLRAQRSGGCAGAIGLSALVLAGFVTAGLTVLDDAEGYTGAEGVWPGPSGLQVVELDSSCGSGGCTRSMEATGDRAAEQMRDYLDSRGFTTPGYSKEWTCRIDGLLLTYKVCATVKEVTPTAVQVSWSN</sequence>
<keyword evidence="1" id="KW-0812">Transmembrane</keyword>
<feature type="transmembrane region" description="Helical" evidence="1">
    <location>
        <begin position="144"/>
        <end position="167"/>
    </location>
</feature>
<evidence type="ECO:0000256" key="1">
    <source>
        <dbReference type="SAM" id="Phobius"/>
    </source>
</evidence>
<dbReference type="EMBL" id="FWXV01000003">
    <property type="protein sequence ID" value="SMD10041.1"/>
    <property type="molecule type" value="Genomic_DNA"/>
</dbReference>
<feature type="transmembrane region" description="Helical" evidence="1">
    <location>
        <begin position="118"/>
        <end position="137"/>
    </location>
</feature>
<gene>
    <name evidence="2" type="ORF">SAMN05661093_04557</name>
</gene>